<dbReference type="RefSeq" id="WP_001996407.1">
    <property type="nucleotide sequence ID" value="NZ_CP009637.1"/>
</dbReference>
<feature type="chain" id="PRO_5042898445" description="Lipoprotein" evidence="1">
    <location>
        <begin position="25"/>
        <end position="50"/>
    </location>
</feature>
<evidence type="ECO:0000313" key="3">
    <source>
        <dbReference type="Proteomes" id="UP000031861"/>
    </source>
</evidence>
<keyword evidence="2" id="KW-0614">Plasmid</keyword>
<dbReference type="Proteomes" id="UP000031861">
    <property type="component" value="Plasmid pBFI_5"/>
</dbReference>
<proteinExistence type="predicted"/>
<evidence type="ECO:0000256" key="1">
    <source>
        <dbReference type="SAM" id="SignalP"/>
    </source>
</evidence>
<protein>
    <recommendedName>
        <fullName evidence="4">Lipoprotein</fullName>
    </recommendedName>
</protein>
<name>A0AAN0W4H6_BACCE</name>
<accession>A0AAN0W4H6</accession>
<dbReference type="AlphaFoldDB" id="A0AAN0W4H6"/>
<keyword evidence="1" id="KW-0732">Signal</keyword>
<reference evidence="2 3" key="1">
    <citation type="journal article" date="2015" name="Genome Announc.">
        <title>Complete genome sequences for 35 biothreat assay-relevant bacillus species.</title>
        <authorList>
            <person name="Johnson S.L."/>
            <person name="Daligault H.E."/>
            <person name="Davenport K.W."/>
            <person name="Jaissle J."/>
            <person name="Frey K.G."/>
            <person name="Ladner J.T."/>
            <person name="Broomall S.M."/>
            <person name="Bishop-Lilly K.A."/>
            <person name="Bruce D.C."/>
            <person name="Gibbons H.S."/>
            <person name="Coyne S.R."/>
            <person name="Lo C.C."/>
            <person name="Meincke L."/>
            <person name="Munk A.C."/>
            <person name="Koroleva G.I."/>
            <person name="Rosenzweig C.N."/>
            <person name="Palacios G.F."/>
            <person name="Redden C.L."/>
            <person name="Minogue T.D."/>
            <person name="Chain P.S."/>
        </authorList>
    </citation>
    <scope>NUCLEOTIDE SEQUENCE [LARGE SCALE GENOMIC DNA]</scope>
    <source>
        <strain evidence="2 3">03BB108</strain>
    </source>
</reference>
<organism evidence="2 3">
    <name type="scientific">Bacillus cereus 03BB108</name>
    <dbReference type="NCBI Taxonomy" id="451709"/>
    <lineage>
        <taxon>Bacteria</taxon>
        <taxon>Bacillati</taxon>
        <taxon>Bacillota</taxon>
        <taxon>Bacilli</taxon>
        <taxon>Bacillales</taxon>
        <taxon>Bacillaceae</taxon>
        <taxon>Bacillus</taxon>
        <taxon>Bacillus cereus group</taxon>
    </lineage>
</organism>
<feature type="signal peptide" evidence="1">
    <location>
        <begin position="1"/>
        <end position="24"/>
    </location>
</feature>
<gene>
    <name evidence="2" type="ORF">AK40_6275</name>
</gene>
<dbReference type="EMBL" id="CP009637">
    <property type="protein sequence ID" value="AJI08561.1"/>
    <property type="molecule type" value="Genomic_DNA"/>
</dbReference>
<evidence type="ECO:0000313" key="2">
    <source>
        <dbReference type="EMBL" id="AJI08561.1"/>
    </source>
</evidence>
<geneLocation type="plasmid" evidence="2 3">
    <name>pBFI_5</name>
</geneLocation>
<evidence type="ECO:0008006" key="4">
    <source>
        <dbReference type="Google" id="ProtNLM"/>
    </source>
</evidence>
<sequence>MKSKIIKSILAIAAVACFSFTAVKTEDTQQVAKVEQPVLYMQVDPGGAGG</sequence>